<sequence length="314" mass="36673">MYPLIFRIFQPPPKKSLPASLPHVKLTPKALSLHNDETLILNLSHYKKDAAERLAKLLMLTRAQRLPFYVIDKFKFDLGLPYDYRLSLLPDFPDYFCICEMGFKDADGFEVFGLELVTWREEFAIPAVQEMADNIGKPRGRINFPMKFPNGFALVKRVKEWVEQWQDLPYISPYEDAFHLAPQSDQAEKWTVGVIHELLSLMISKKTERENIFCLGEYLGFGSRFKKALVHFPGIFYSSHKIRTQTVVLREAYKKNFLTEENPLVAMRYRYIRLMNTVMRRGRPIPAAWMLLAAFCSLMICLHHITDERQTKSV</sequence>
<keyword evidence="2" id="KW-1185">Reference proteome</keyword>
<proteinExistence type="predicted"/>
<name>A0ACC0AMN0_CATRO</name>
<dbReference type="Proteomes" id="UP001060085">
    <property type="component" value="Linkage Group LG05"/>
</dbReference>
<evidence type="ECO:0000313" key="2">
    <source>
        <dbReference type="Proteomes" id="UP001060085"/>
    </source>
</evidence>
<reference evidence="2" key="1">
    <citation type="journal article" date="2023" name="Nat. Plants">
        <title>Single-cell RNA sequencing provides a high-resolution roadmap for understanding the multicellular compartmentation of specialized metabolism.</title>
        <authorList>
            <person name="Sun S."/>
            <person name="Shen X."/>
            <person name="Li Y."/>
            <person name="Li Y."/>
            <person name="Wang S."/>
            <person name="Li R."/>
            <person name="Zhang H."/>
            <person name="Shen G."/>
            <person name="Guo B."/>
            <person name="Wei J."/>
            <person name="Xu J."/>
            <person name="St-Pierre B."/>
            <person name="Chen S."/>
            <person name="Sun C."/>
        </authorList>
    </citation>
    <scope>NUCLEOTIDE SEQUENCE [LARGE SCALE GENOMIC DNA]</scope>
</reference>
<organism evidence="1 2">
    <name type="scientific">Catharanthus roseus</name>
    <name type="common">Madagascar periwinkle</name>
    <name type="synonym">Vinca rosea</name>
    <dbReference type="NCBI Taxonomy" id="4058"/>
    <lineage>
        <taxon>Eukaryota</taxon>
        <taxon>Viridiplantae</taxon>
        <taxon>Streptophyta</taxon>
        <taxon>Embryophyta</taxon>
        <taxon>Tracheophyta</taxon>
        <taxon>Spermatophyta</taxon>
        <taxon>Magnoliopsida</taxon>
        <taxon>eudicotyledons</taxon>
        <taxon>Gunneridae</taxon>
        <taxon>Pentapetalae</taxon>
        <taxon>asterids</taxon>
        <taxon>lamiids</taxon>
        <taxon>Gentianales</taxon>
        <taxon>Apocynaceae</taxon>
        <taxon>Rauvolfioideae</taxon>
        <taxon>Vinceae</taxon>
        <taxon>Catharanthinae</taxon>
        <taxon>Catharanthus</taxon>
    </lineage>
</organism>
<dbReference type="EMBL" id="CM044705">
    <property type="protein sequence ID" value="KAI5661620.1"/>
    <property type="molecule type" value="Genomic_DNA"/>
</dbReference>
<comment type="caution">
    <text evidence="1">The sequence shown here is derived from an EMBL/GenBank/DDBJ whole genome shotgun (WGS) entry which is preliminary data.</text>
</comment>
<accession>A0ACC0AMN0</accession>
<evidence type="ECO:0000313" key="1">
    <source>
        <dbReference type="EMBL" id="KAI5661620.1"/>
    </source>
</evidence>
<protein>
    <submittedName>
        <fullName evidence="1">Uncharacterized protein</fullName>
    </submittedName>
</protein>
<gene>
    <name evidence="1" type="ORF">M9H77_20943</name>
</gene>